<comment type="caution">
    <text evidence="1">The sequence shown here is derived from an EMBL/GenBank/DDBJ whole genome shotgun (WGS) entry which is preliminary data.</text>
</comment>
<proteinExistence type="predicted"/>
<keyword evidence="2" id="KW-1185">Reference proteome</keyword>
<accession>A0A848IVY4</accession>
<dbReference type="RefSeq" id="WP_169677967.1">
    <property type="nucleotide sequence ID" value="NZ_JABBNU010000002.1"/>
</dbReference>
<protein>
    <submittedName>
        <fullName evidence="1">Uncharacterized protein</fullName>
    </submittedName>
</protein>
<gene>
    <name evidence="1" type="ORF">HH304_02935</name>
</gene>
<reference evidence="1 2" key="1">
    <citation type="submission" date="2020-04" db="EMBL/GenBank/DDBJ databases">
        <title>Flammeovirgaceae bacterium KN852 isolated from deep sea.</title>
        <authorList>
            <person name="Zhang D.-C."/>
        </authorList>
    </citation>
    <scope>NUCLEOTIDE SEQUENCE [LARGE SCALE GENOMIC DNA]</scope>
    <source>
        <strain evidence="1 2">KN852</strain>
    </source>
</reference>
<dbReference type="Proteomes" id="UP000559010">
    <property type="component" value="Unassembled WGS sequence"/>
</dbReference>
<evidence type="ECO:0000313" key="1">
    <source>
        <dbReference type="EMBL" id="NMM47338.1"/>
    </source>
</evidence>
<name>A0A848IVY4_9BACT</name>
<dbReference type="EMBL" id="JABBNU010000002">
    <property type="protein sequence ID" value="NMM47338.1"/>
    <property type="molecule type" value="Genomic_DNA"/>
</dbReference>
<dbReference type="AlphaFoldDB" id="A0A848IVY4"/>
<evidence type="ECO:0000313" key="2">
    <source>
        <dbReference type="Proteomes" id="UP000559010"/>
    </source>
</evidence>
<sequence length="49" mass="5846">MEEEKDDRTNEQEKQEISEVELLNKIQEQTKTRQQALIKIMKQLNSGNK</sequence>
<organism evidence="1 2">
    <name type="scientific">Marinigracilibium pacificum</name>
    <dbReference type="NCBI Taxonomy" id="2729599"/>
    <lineage>
        <taxon>Bacteria</taxon>
        <taxon>Pseudomonadati</taxon>
        <taxon>Bacteroidota</taxon>
        <taxon>Cytophagia</taxon>
        <taxon>Cytophagales</taxon>
        <taxon>Flammeovirgaceae</taxon>
        <taxon>Marinigracilibium</taxon>
    </lineage>
</organism>